<protein>
    <recommendedName>
        <fullName evidence="4">DUF3558 domain-containing protein</fullName>
    </recommendedName>
</protein>
<evidence type="ECO:0000313" key="2">
    <source>
        <dbReference type="EMBL" id="SEP49596.1"/>
    </source>
</evidence>
<dbReference type="EMBL" id="FOEF01000013">
    <property type="protein sequence ID" value="SEP49596.1"/>
    <property type="molecule type" value="Genomic_DNA"/>
</dbReference>
<sequence length="211" mass="21365">MDHRTVVTAVAAAAILLAAGCTDQKAGGTPSPAPQPSASPSVPATQKPPFAGAPKVTNPLPSSVLSGSPCEALTPQQVQVNIGVSVAGKPDNLPGIGPQCTWTNKQTSAQMGVSFTTEPGDGLSGDYANTRPKMPVWKELPPIQGLPAVVYSDNSKPNPDFCAVAIGITDALSVDVTVALSLQKSGKVDACTVVPLTANDVVTTLKQKAGS</sequence>
<accession>A0A1H8YBY2</accession>
<name>A0A1H8YBY2_9PSEU</name>
<dbReference type="InterPro" id="IPR024520">
    <property type="entry name" value="DUF3558"/>
</dbReference>
<dbReference type="OrthoDB" id="3695377at2"/>
<feature type="region of interest" description="Disordered" evidence="1">
    <location>
        <begin position="24"/>
        <end position="62"/>
    </location>
</feature>
<dbReference type="AlphaFoldDB" id="A0A1H8YBY2"/>
<evidence type="ECO:0008006" key="4">
    <source>
        <dbReference type="Google" id="ProtNLM"/>
    </source>
</evidence>
<dbReference type="Pfam" id="PF12079">
    <property type="entry name" value="DUF3558"/>
    <property type="match status" value="1"/>
</dbReference>
<evidence type="ECO:0000256" key="1">
    <source>
        <dbReference type="SAM" id="MobiDB-lite"/>
    </source>
</evidence>
<proteinExistence type="predicted"/>
<dbReference type="PROSITE" id="PS51257">
    <property type="entry name" value="PROKAR_LIPOPROTEIN"/>
    <property type="match status" value="1"/>
</dbReference>
<keyword evidence="3" id="KW-1185">Reference proteome</keyword>
<gene>
    <name evidence="2" type="ORF">SAMN04489732_113118</name>
</gene>
<dbReference type="RefSeq" id="WP_091621514.1">
    <property type="nucleotide sequence ID" value="NZ_FOEF01000013.1"/>
</dbReference>
<evidence type="ECO:0000313" key="3">
    <source>
        <dbReference type="Proteomes" id="UP000198582"/>
    </source>
</evidence>
<reference evidence="2 3" key="1">
    <citation type="submission" date="2016-10" db="EMBL/GenBank/DDBJ databases">
        <authorList>
            <person name="de Groot N.N."/>
        </authorList>
    </citation>
    <scope>NUCLEOTIDE SEQUENCE [LARGE SCALE GENOMIC DNA]</scope>
    <source>
        <strain evidence="2 3">DSM 44993</strain>
    </source>
</reference>
<dbReference type="STRING" id="394193.SAMN04489732_113118"/>
<organism evidence="2 3">
    <name type="scientific">Amycolatopsis saalfeldensis</name>
    <dbReference type="NCBI Taxonomy" id="394193"/>
    <lineage>
        <taxon>Bacteria</taxon>
        <taxon>Bacillati</taxon>
        <taxon>Actinomycetota</taxon>
        <taxon>Actinomycetes</taxon>
        <taxon>Pseudonocardiales</taxon>
        <taxon>Pseudonocardiaceae</taxon>
        <taxon>Amycolatopsis</taxon>
    </lineage>
</organism>
<dbReference type="Proteomes" id="UP000198582">
    <property type="component" value="Unassembled WGS sequence"/>
</dbReference>